<feature type="transmembrane region" description="Helical" evidence="1">
    <location>
        <begin position="12"/>
        <end position="32"/>
    </location>
</feature>
<keyword evidence="3" id="KW-1185">Reference proteome</keyword>
<evidence type="ECO:0000256" key="1">
    <source>
        <dbReference type="SAM" id="Phobius"/>
    </source>
</evidence>
<gene>
    <name evidence="2" type="ORF">ABXZ32_04795</name>
</gene>
<proteinExistence type="predicted"/>
<reference evidence="2 3" key="1">
    <citation type="submission" date="2024-07" db="EMBL/GenBank/DDBJ databases">
        <title>The genome sequence of type strain Sediminicola luteus GDMCC 1.2596T.</title>
        <authorList>
            <person name="Liu Y."/>
        </authorList>
    </citation>
    <scope>NUCLEOTIDE SEQUENCE [LARGE SCALE GENOMIC DNA]</scope>
    <source>
        <strain evidence="2 3">GDMCC 1.2596</strain>
    </source>
</reference>
<sequence length="58" mass="6446">MDTYTKIVVDKISIGVMLIAITLLVVMFFEVFPKDFFNEVGHSFASSLNNFNNGVASN</sequence>
<protein>
    <submittedName>
        <fullName evidence="2">Uncharacterized protein</fullName>
    </submittedName>
</protein>
<dbReference type="EMBL" id="JBEWYP010000002">
    <property type="protein sequence ID" value="MET7028698.1"/>
    <property type="molecule type" value="Genomic_DNA"/>
</dbReference>
<evidence type="ECO:0000313" key="3">
    <source>
        <dbReference type="Proteomes" id="UP001549773"/>
    </source>
</evidence>
<accession>A0ABV2TTW1</accession>
<dbReference type="Proteomes" id="UP001549773">
    <property type="component" value="Unassembled WGS sequence"/>
</dbReference>
<organism evidence="2 3">
    <name type="scientific">Sediminicola luteus</name>
    <dbReference type="NCBI Taxonomy" id="319238"/>
    <lineage>
        <taxon>Bacteria</taxon>
        <taxon>Pseudomonadati</taxon>
        <taxon>Bacteroidota</taxon>
        <taxon>Flavobacteriia</taxon>
        <taxon>Flavobacteriales</taxon>
        <taxon>Flavobacteriaceae</taxon>
        <taxon>Sediminicola</taxon>
    </lineage>
</organism>
<dbReference type="RefSeq" id="WP_354617533.1">
    <property type="nucleotide sequence ID" value="NZ_JBEWYP010000002.1"/>
</dbReference>
<evidence type="ECO:0000313" key="2">
    <source>
        <dbReference type="EMBL" id="MET7028698.1"/>
    </source>
</evidence>
<name>A0ABV2TTW1_9FLAO</name>
<comment type="caution">
    <text evidence="2">The sequence shown here is derived from an EMBL/GenBank/DDBJ whole genome shotgun (WGS) entry which is preliminary data.</text>
</comment>
<keyword evidence="1" id="KW-0812">Transmembrane</keyword>
<keyword evidence="1" id="KW-1133">Transmembrane helix</keyword>
<keyword evidence="1" id="KW-0472">Membrane</keyword>